<accession>A0A1F5ZG46</accession>
<dbReference type="Pfam" id="PF01261">
    <property type="entry name" value="AP_endonuc_2"/>
    <property type="match status" value="1"/>
</dbReference>
<dbReference type="InterPro" id="IPR013022">
    <property type="entry name" value="Xyl_isomerase-like_TIM-brl"/>
</dbReference>
<feature type="domain" description="Xylose isomerase-like TIM barrel" evidence="1">
    <location>
        <begin position="60"/>
        <end position="215"/>
    </location>
</feature>
<dbReference type="Gene3D" id="3.20.20.150">
    <property type="entry name" value="Divalent-metal-dependent TIM barrel enzymes"/>
    <property type="match status" value="1"/>
</dbReference>
<name>A0A1F5ZG46_9BACT</name>
<proteinExistence type="predicted"/>
<sequence length="305" mass="34551">MKLGIKVNADKASIDRLNETNPAHAEVWFNVNEAKSYTELFDELKLRNMDVGLHFWGTLEGSISPNIAYPDDDLIQKSMDLMRQSIDIAAVNHFQYVNIHPGAQTKSKVNYSQERYDVISAPVDIDKSIPLFLENAKQLSSYAQEKNVVFTVETVPARITQGWYDAQARLQPKNMYELPVSAIVQAASQGLTVANDFCHTAANVRADNPNEVWEFLLATTKTLVPKTRVIHLGFVVPPYNGTDLHDSLDNPVLDTDFAVPNKRHMIDLLELFQNRDDIWILVEPKSDHVENYFLAREILQKAEAL</sequence>
<dbReference type="SUPFAM" id="SSF51658">
    <property type="entry name" value="Xylose isomerase-like"/>
    <property type="match status" value="1"/>
</dbReference>
<dbReference type="EMBL" id="MFIZ01000027">
    <property type="protein sequence ID" value="OGG11469.1"/>
    <property type="molecule type" value="Genomic_DNA"/>
</dbReference>
<comment type="caution">
    <text evidence="2">The sequence shown here is derived from an EMBL/GenBank/DDBJ whole genome shotgun (WGS) entry which is preliminary data.</text>
</comment>
<dbReference type="AlphaFoldDB" id="A0A1F5ZG46"/>
<gene>
    <name evidence="2" type="ORF">A2Z00_02895</name>
</gene>
<reference evidence="2 3" key="1">
    <citation type="journal article" date="2016" name="Nat. Commun.">
        <title>Thousands of microbial genomes shed light on interconnected biogeochemical processes in an aquifer system.</title>
        <authorList>
            <person name="Anantharaman K."/>
            <person name="Brown C.T."/>
            <person name="Hug L.A."/>
            <person name="Sharon I."/>
            <person name="Castelle C.J."/>
            <person name="Probst A.J."/>
            <person name="Thomas B.C."/>
            <person name="Singh A."/>
            <person name="Wilkins M.J."/>
            <person name="Karaoz U."/>
            <person name="Brodie E.L."/>
            <person name="Williams K.H."/>
            <person name="Hubbard S.S."/>
            <person name="Banfield J.F."/>
        </authorList>
    </citation>
    <scope>NUCLEOTIDE SEQUENCE [LARGE SCALE GENOMIC DNA]</scope>
</reference>
<organism evidence="2 3">
    <name type="scientific">Candidatus Gottesmanbacteria bacterium RBG_13_45_10</name>
    <dbReference type="NCBI Taxonomy" id="1798370"/>
    <lineage>
        <taxon>Bacteria</taxon>
        <taxon>Candidatus Gottesmaniibacteriota</taxon>
    </lineage>
</organism>
<evidence type="ECO:0000259" key="1">
    <source>
        <dbReference type="Pfam" id="PF01261"/>
    </source>
</evidence>
<protein>
    <recommendedName>
        <fullName evidence="1">Xylose isomerase-like TIM barrel domain-containing protein</fullName>
    </recommendedName>
</protein>
<dbReference type="Proteomes" id="UP000177268">
    <property type="component" value="Unassembled WGS sequence"/>
</dbReference>
<dbReference type="InterPro" id="IPR036237">
    <property type="entry name" value="Xyl_isomerase-like_sf"/>
</dbReference>
<evidence type="ECO:0000313" key="2">
    <source>
        <dbReference type="EMBL" id="OGG11469.1"/>
    </source>
</evidence>
<evidence type="ECO:0000313" key="3">
    <source>
        <dbReference type="Proteomes" id="UP000177268"/>
    </source>
</evidence>
<dbReference type="STRING" id="1798370.A2Z00_02895"/>